<evidence type="ECO:0000256" key="1">
    <source>
        <dbReference type="ARBA" id="ARBA00043967"/>
    </source>
</evidence>
<evidence type="ECO:0000313" key="3">
    <source>
        <dbReference type="EMBL" id="MBB5135921.1"/>
    </source>
</evidence>
<dbReference type="PANTHER" id="PTHR43575:SF1">
    <property type="entry name" value="PROTEIN ABCI7, CHLOROPLASTIC"/>
    <property type="match status" value="1"/>
</dbReference>
<dbReference type="RefSeq" id="WP_185052837.1">
    <property type="nucleotide sequence ID" value="NZ_BAABIX010000024.1"/>
</dbReference>
<feature type="domain" description="SUF system FeS cluster assembly SufBD core" evidence="2">
    <location>
        <begin position="121"/>
        <end position="346"/>
    </location>
</feature>
<dbReference type="PANTHER" id="PTHR43575">
    <property type="entry name" value="PROTEIN ABCI7, CHLOROPLASTIC"/>
    <property type="match status" value="1"/>
</dbReference>
<dbReference type="EMBL" id="JACHGN010000012">
    <property type="protein sequence ID" value="MBB5135921.1"/>
    <property type="molecule type" value="Genomic_DNA"/>
</dbReference>
<protein>
    <submittedName>
        <fullName evidence="3">Fe-S cluster assembly protein SufD</fullName>
    </submittedName>
</protein>
<evidence type="ECO:0000259" key="2">
    <source>
        <dbReference type="Pfam" id="PF01458"/>
    </source>
</evidence>
<accession>A0A840PDJ4</accession>
<sequence>MGLETKPLSTLHEKSSFDLADFEVPTGREEEWRFTPLPRLRGLHNGKAPASGHVVVEVDAAPEVTVETVGRDDPRIGTAYVPRDRVSAQAYSAFEKATVLTVPAQAVASRTTTLTLRGRGQGAAYGHIVVRLEPMAEAVLVLDHRGSAVYADNVEFVVGDGATLKVVSLQDWDDDAVHVSHHHAQLGRDATFRSFVVTLGGDLVRLSPSVSYTAPGGDADLTGLYFVDAGQHLEHRLLVDHSVPNCRSNVEYKGALQGEDAHAVWIGDVIIRVEAEGTDTYEYNRNLILTDGARADSVPNLEILTGEVAGAGHASASGRLDDEHIFYLQARGIPYDEARRLVIRGFFAQVIEKIEIEEIRQRVLAAVEAELEK</sequence>
<dbReference type="GO" id="GO:0016226">
    <property type="term" value="P:iron-sulfur cluster assembly"/>
    <property type="evidence" value="ECO:0007669"/>
    <property type="project" value="InterPro"/>
</dbReference>
<organism evidence="3 4">
    <name type="scientific">Thermocatellispora tengchongensis</name>
    <dbReference type="NCBI Taxonomy" id="1073253"/>
    <lineage>
        <taxon>Bacteria</taxon>
        <taxon>Bacillati</taxon>
        <taxon>Actinomycetota</taxon>
        <taxon>Actinomycetes</taxon>
        <taxon>Streptosporangiales</taxon>
        <taxon>Streptosporangiaceae</taxon>
        <taxon>Thermocatellispora</taxon>
    </lineage>
</organism>
<dbReference type="NCBIfam" id="TIGR01981">
    <property type="entry name" value="sufD"/>
    <property type="match status" value="1"/>
</dbReference>
<dbReference type="InterPro" id="IPR011542">
    <property type="entry name" value="SUF_FeS_clus_asmbl_SufD"/>
</dbReference>
<dbReference type="InterPro" id="IPR037284">
    <property type="entry name" value="SUF_FeS_clus_asmbl_SufBD_sf"/>
</dbReference>
<dbReference type="AlphaFoldDB" id="A0A840PDJ4"/>
<dbReference type="InterPro" id="IPR055346">
    <property type="entry name" value="Fe-S_cluster_assembly_SufBD"/>
</dbReference>
<reference evidence="3 4" key="1">
    <citation type="submission" date="2020-08" db="EMBL/GenBank/DDBJ databases">
        <title>Genomic Encyclopedia of Type Strains, Phase IV (KMG-IV): sequencing the most valuable type-strain genomes for metagenomic binning, comparative biology and taxonomic classification.</title>
        <authorList>
            <person name="Goeker M."/>
        </authorList>
    </citation>
    <scope>NUCLEOTIDE SEQUENCE [LARGE SCALE GENOMIC DNA]</scope>
    <source>
        <strain evidence="3 4">DSM 45615</strain>
    </source>
</reference>
<dbReference type="SUPFAM" id="SSF101960">
    <property type="entry name" value="Stabilizer of iron transporter SufD"/>
    <property type="match status" value="1"/>
</dbReference>
<proteinExistence type="inferred from homology"/>
<dbReference type="InterPro" id="IPR000825">
    <property type="entry name" value="SUF_FeS_clus_asmbl_SufBD_core"/>
</dbReference>
<evidence type="ECO:0000313" key="4">
    <source>
        <dbReference type="Proteomes" id="UP000578449"/>
    </source>
</evidence>
<comment type="similarity">
    <text evidence="1">Belongs to the iron-sulfur cluster assembly SufBD family.</text>
</comment>
<comment type="caution">
    <text evidence="3">The sequence shown here is derived from an EMBL/GenBank/DDBJ whole genome shotgun (WGS) entry which is preliminary data.</text>
</comment>
<dbReference type="Proteomes" id="UP000578449">
    <property type="component" value="Unassembled WGS sequence"/>
</dbReference>
<name>A0A840PDJ4_9ACTN</name>
<dbReference type="Pfam" id="PF01458">
    <property type="entry name" value="SUFBD_core"/>
    <property type="match status" value="1"/>
</dbReference>
<keyword evidence="4" id="KW-1185">Reference proteome</keyword>
<gene>
    <name evidence="3" type="ORF">HNP84_005665</name>
</gene>